<dbReference type="PROSITE" id="PS50262">
    <property type="entry name" value="G_PROTEIN_RECEP_F1_2"/>
    <property type="match status" value="1"/>
</dbReference>
<dbReference type="InterPro" id="IPR000276">
    <property type="entry name" value="GPCR_Rhodpsn"/>
</dbReference>
<evidence type="ECO:0000313" key="12">
    <source>
        <dbReference type="Proteomes" id="UP001283361"/>
    </source>
</evidence>
<feature type="transmembrane region" description="Helical" evidence="9">
    <location>
        <begin position="259"/>
        <end position="284"/>
    </location>
</feature>
<reference evidence="11" key="1">
    <citation type="journal article" date="2023" name="G3 (Bethesda)">
        <title>A reference genome for the long-term kleptoplast-retaining sea slug Elysia crispata morphotype clarki.</title>
        <authorList>
            <person name="Eastman K.E."/>
            <person name="Pendleton A.L."/>
            <person name="Shaikh M.A."/>
            <person name="Suttiyut T."/>
            <person name="Ogas R."/>
            <person name="Tomko P."/>
            <person name="Gavelis G."/>
            <person name="Widhalm J.R."/>
            <person name="Wisecaver J.H."/>
        </authorList>
    </citation>
    <scope>NUCLEOTIDE SEQUENCE</scope>
    <source>
        <strain evidence="11">ECLA1</strain>
    </source>
</reference>
<dbReference type="GO" id="GO:0004995">
    <property type="term" value="F:tachykinin receptor activity"/>
    <property type="evidence" value="ECO:0007669"/>
    <property type="project" value="InterPro"/>
</dbReference>
<feature type="domain" description="G-protein coupled receptors family 1 profile" evidence="10">
    <location>
        <begin position="55"/>
        <end position="315"/>
    </location>
</feature>
<keyword evidence="2" id="KW-1003">Cell membrane</keyword>
<evidence type="ECO:0000256" key="1">
    <source>
        <dbReference type="ARBA" id="ARBA00004651"/>
    </source>
</evidence>
<dbReference type="Proteomes" id="UP001283361">
    <property type="component" value="Unassembled WGS sequence"/>
</dbReference>
<evidence type="ECO:0000313" key="11">
    <source>
        <dbReference type="EMBL" id="KAK3765564.1"/>
    </source>
</evidence>
<keyword evidence="4 9" id="KW-1133">Transmembrane helix</keyword>
<evidence type="ECO:0000256" key="3">
    <source>
        <dbReference type="ARBA" id="ARBA00022692"/>
    </source>
</evidence>
<comment type="caution">
    <text evidence="11">The sequence shown here is derived from an EMBL/GenBank/DDBJ whole genome shotgun (WGS) entry which is preliminary data.</text>
</comment>
<sequence length="417" mass="47702">MTNNMGEIGDLTTAANGSGPAGNHSTEGLSYILPWWQQACFYTIFVIIFVMAAGGNIIVIWIVLAHKRMRTVTNYFLVNLAIADVLISIFNLPFHLTFNMYQIWFFGLEYCKINFFIAPLTISVSVFTFMAIAIDRYIAIIHPLRPRLTGRIVLSIISVIWILSFFLALPNLLFATTCPIEGGRVVCWVEWPDSSEVHPSKQDFAYNIILMILNYFLPIITLSATYVRIGWELWGSKVIGETVPMQADRVKSKRKVVKMMIAVVVIFGLCWLPTHIYFILTSIFTDIVYWTYIQQVYLLIYWLAMSNSMYNPIIYCLMNARFRQGFLRFFRWCPCSVCRRQHHLLTPERGALYSARLSMGSNHGGLIDKNGSALHTTMESMDEHTLSTYRMVPLRSASTNSARAGNNSYTHMGHRNL</sequence>
<dbReference type="EMBL" id="JAWDGP010004286">
    <property type="protein sequence ID" value="KAK3765564.1"/>
    <property type="molecule type" value="Genomic_DNA"/>
</dbReference>
<evidence type="ECO:0000256" key="6">
    <source>
        <dbReference type="ARBA" id="ARBA00023136"/>
    </source>
</evidence>
<feature type="transmembrane region" description="Helical" evidence="9">
    <location>
        <begin position="204"/>
        <end position="227"/>
    </location>
</feature>
<feature type="transmembrane region" description="Helical" evidence="9">
    <location>
        <begin position="41"/>
        <end position="64"/>
    </location>
</feature>
<dbReference type="InterPro" id="IPR017452">
    <property type="entry name" value="GPCR_Rhodpsn_7TM"/>
</dbReference>
<protein>
    <recommendedName>
        <fullName evidence="10">G-protein coupled receptors family 1 profile domain-containing protein</fullName>
    </recommendedName>
</protein>
<dbReference type="CDD" id="cd15390">
    <property type="entry name" value="7tmA_TACR"/>
    <property type="match status" value="1"/>
</dbReference>
<dbReference type="InterPro" id="IPR001681">
    <property type="entry name" value="Neurokn_rcpt"/>
</dbReference>
<dbReference type="SMART" id="SM01381">
    <property type="entry name" value="7TM_GPCR_Srsx"/>
    <property type="match status" value="1"/>
</dbReference>
<evidence type="ECO:0000256" key="8">
    <source>
        <dbReference type="ARBA" id="ARBA00023224"/>
    </source>
</evidence>
<evidence type="ECO:0000256" key="2">
    <source>
        <dbReference type="ARBA" id="ARBA00022475"/>
    </source>
</evidence>
<evidence type="ECO:0000256" key="4">
    <source>
        <dbReference type="ARBA" id="ARBA00022989"/>
    </source>
</evidence>
<dbReference type="FunFam" id="1.20.1070.10:FF:000291">
    <property type="entry name" value="Predicted protein"/>
    <property type="match status" value="1"/>
</dbReference>
<keyword evidence="8" id="KW-0807">Transducer</keyword>
<keyword evidence="3 9" id="KW-0812">Transmembrane</keyword>
<evidence type="ECO:0000256" key="5">
    <source>
        <dbReference type="ARBA" id="ARBA00023040"/>
    </source>
</evidence>
<keyword evidence="12" id="KW-1185">Reference proteome</keyword>
<dbReference type="PRINTS" id="PR00237">
    <property type="entry name" value="GPCRRHODOPSN"/>
</dbReference>
<feature type="transmembrane region" description="Helical" evidence="9">
    <location>
        <begin position="76"/>
        <end position="96"/>
    </location>
</feature>
<feature type="transmembrane region" description="Helical" evidence="9">
    <location>
        <begin position="296"/>
        <end position="318"/>
    </location>
</feature>
<dbReference type="GO" id="GO:0005886">
    <property type="term" value="C:plasma membrane"/>
    <property type="evidence" value="ECO:0007669"/>
    <property type="project" value="UniProtKB-SubCell"/>
</dbReference>
<dbReference type="PANTHER" id="PTHR46925:SF2">
    <property type="entry name" value="G-PROTEIN COUPLED RECEPTOR TKR-1-RELATED"/>
    <property type="match status" value="1"/>
</dbReference>
<gene>
    <name evidence="11" type="ORF">RRG08_067287</name>
</gene>
<comment type="subcellular location">
    <subcellularLocation>
        <location evidence="1">Cell membrane</location>
        <topology evidence="1">Multi-pass membrane protein</topology>
    </subcellularLocation>
</comment>
<feature type="transmembrane region" description="Helical" evidence="9">
    <location>
        <begin position="150"/>
        <end position="169"/>
    </location>
</feature>
<dbReference type="Pfam" id="PF00001">
    <property type="entry name" value="7tm_1"/>
    <property type="match status" value="1"/>
</dbReference>
<evidence type="ECO:0000256" key="9">
    <source>
        <dbReference type="SAM" id="Phobius"/>
    </source>
</evidence>
<keyword evidence="6 9" id="KW-0472">Membrane</keyword>
<proteinExistence type="predicted"/>
<name>A0AAE0ZA22_9GAST</name>
<evidence type="ECO:0000256" key="7">
    <source>
        <dbReference type="ARBA" id="ARBA00023170"/>
    </source>
</evidence>
<dbReference type="SUPFAM" id="SSF81321">
    <property type="entry name" value="Family A G protein-coupled receptor-like"/>
    <property type="match status" value="1"/>
</dbReference>
<keyword evidence="7" id="KW-0675">Receptor</keyword>
<accession>A0AAE0ZA22</accession>
<dbReference type="PANTHER" id="PTHR46925">
    <property type="entry name" value="G-PROTEIN COUPLED RECEPTOR TKR-1-RELATED"/>
    <property type="match status" value="1"/>
</dbReference>
<dbReference type="PRINTS" id="PR00244">
    <property type="entry name" value="NEUROKININR"/>
</dbReference>
<dbReference type="Gene3D" id="1.20.1070.10">
    <property type="entry name" value="Rhodopsin 7-helix transmembrane proteins"/>
    <property type="match status" value="1"/>
</dbReference>
<keyword evidence="5" id="KW-0297">G-protein coupled receptor</keyword>
<evidence type="ECO:0000259" key="10">
    <source>
        <dbReference type="PROSITE" id="PS50262"/>
    </source>
</evidence>
<dbReference type="AlphaFoldDB" id="A0AAE0ZA22"/>
<organism evidence="11 12">
    <name type="scientific">Elysia crispata</name>
    <name type="common">lettuce slug</name>
    <dbReference type="NCBI Taxonomy" id="231223"/>
    <lineage>
        <taxon>Eukaryota</taxon>
        <taxon>Metazoa</taxon>
        <taxon>Spiralia</taxon>
        <taxon>Lophotrochozoa</taxon>
        <taxon>Mollusca</taxon>
        <taxon>Gastropoda</taxon>
        <taxon>Heterobranchia</taxon>
        <taxon>Euthyneura</taxon>
        <taxon>Panpulmonata</taxon>
        <taxon>Sacoglossa</taxon>
        <taxon>Placobranchoidea</taxon>
        <taxon>Plakobranchidae</taxon>
        <taxon>Elysia</taxon>
    </lineage>
</organism>
<feature type="transmembrane region" description="Helical" evidence="9">
    <location>
        <begin position="116"/>
        <end position="138"/>
    </location>
</feature>